<evidence type="ECO:0000259" key="2">
    <source>
        <dbReference type="Pfam" id="PF13635"/>
    </source>
</evidence>
<keyword evidence="4" id="KW-1185">Reference proteome</keyword>
<dbReference type="SUPFAM" id="SSF52540">
    <property type="entry name" value="P-loop containing nucleoside triphosphate hydrolases"/>
    <property type="match status" value="1"/>
</dbReference>
<evidence type="ECO:0000259" key="1">
    <source>
        <dbReference type="Pfam" id="PF13173"/>
    </source>
</evidence>
<dbReference type="RefSeq" id="WP_282839144.1">
    <property type="nucleotide sequence ID" value="NZ_JASCXW010000009.1"/>
</dbReference>
<protein>
    <submittedName>
        <fullName evidence="3">ATP-binding protein</fullName>
    </submittedName>
</protein>
<accession>A0AAW6U4A4</accession>
<keyword evidence="3" id="KW-0547">Nucleotide-binding</keyword>
<dbReference type="InterPro" id="IPR027417">
    <property type="entry name" value="P-loop_NTPase"/>
</dbReference>
<feature type="domain" description="DUF4143" evidence="2">
    <location>
        <begin position="193"/>
        <end position="331"/>
    </location>
</feature>
<dbReference type="PANTHER" id="PTHR33295:SF20">
    <property type="entry name" value="ATPASE"/>
    <property type="match status" value="1"/>
</dbReference>
<dbReference type="AlphaFoldDB" id="A0AAW6U4A4"/>
<sequence>MKIRRYYLDKLIKYIDTEFVKLITGVRRSGKSFLLKMLEKHLQELNRKTIYLNFEHPDTFGIQTADKLYEFIKTQVETDERIYFLFDEIAEVHHWQKLINGLRIAFNCDIYLTGSNANMLSGELATYLSGRYVEIKLYPLSLVELKDFTKEDSIDRYLQEYIKYGGFPSVVLTKDEQMKSDILKGIYNSILLKDVSIRGNITQIDVLMKLSLYLLDNIGKSVSSSKISNYFKSMNQVVKPETINKYLHLLENAFIFYKATRYDIRGKEHLKTLGKYYVVDLGLKNIMLGRMNSNLGSMIENIVYLKLIQEGWHVFVGKYDDLEIDFICFKDNYTKYVQVTLSMPVNSTRETDNLLVVKDNYERIIVTYDYKDVGVVDGIKIVHLTSFLSG</sequence>
<gene>
    <name evidence="3" type="ORF">QJ521_04000</name>
</gene>
<dbReference type="Gene3D" id="3.40.50.300">
    <property type="entry name" value="P-loop containing nucleotide triphosphate hydrolases"/>
    <property type="match status" value="1"/>
</dbReference>
<dbReference type="GO" id="GO:0005524">
    <property type="term" value="F:ATP binding"/>
    <property type="evidence" value="ECO:0007669"/>
    <property type="project" value="UniProtKB-KW"/>
</dbReference>
<dbReference type="Pfam" id="PF13173">
    <property type="entry name" value="AAA_14"/>
    <property type="match status" value="1"/>
</dbReference>
<evidence type="ECO:0000313" key="4">
    <source>
        <dbReference type="Proteomes" id="UP001431532"/>
    </source>
</evidence>
<organism evidence="3 4">
    <name type="scientific">Peloplasma aerotolerans</name>
    <dbReference type="NCBI Taxonomy" id="3044389"/>
    <lineage>
        <taxon>Bacteria</taxon>
        <taxon>Bacillati</taxon>
        <taxon>Mycoplasmatota</taxon>
        <taxon>Mollicutes</taxon>
        <taxon>Acholeplasmatales</taxon>
        <taxon>Acholeplasmataceae</taxon>
        <taxon>Peloplasma</taxon>
    </lineage>
</organism>
<dbReference type="InterPro" id="IPR025420">
    <property type="entry name" value="DUF4143"/>
</dbReference>
<proteinExistence type="predicted"/>
<dbReference type="PANTHER" id="PTHR33295">
    <property type="entry name" value="ATPASE"/>
    <property type="match status" value="1"/>
</dbReference>
<evidence type="ECO:0000313" key="3">
    <source>
        <dbReference type="EMBL" id="MDI6452722.1"/>
    </source>
</evidence>
<dbReference type="Proteomes" id="UP001431532">
    <property type="component" value="Unassembled WGS sequence"/>
</dbReference>
<feature type="domain" description="AAA" evidence="1">
    <location>
        <begin position="20"/>
        <end position="145"/>
    </location>
</feature>
<dbReference type="EMBL" id="JASCXW010000009">
    <property type="protein sequence ID" value="MDI6452722.1"/>
    <property type="molecule type" value="Genomic_DNA"/>
</dbReference>
<keyword evidence="3" id="KW-0067">ATP-binding</keyword>
<comment type="caution">
    <text evidence="3">The sequence shown here is derived from an EMBL/GenBank/DDBJ whole genome shotgun (WGS) entry which is preliminary data.</text>
</comment>
<dbReference type="Pfam" id="PF13635">
    <property type="entry name" value="DUF4143"/>
    <property type="match status" value="1"/>
</dbReference>
<name>A0AAW6U4A4_9MOLU</name>
<dbReference type="InterPro" id="IPR041682">
    <property type="entry name" value="AAA_14"/>
</dbReference>
<reference evidence="3" key="1">
    <citation type="submission" date="2023-05" db="EMBL/GenBank/DDBJ databases">
        <title>Mariniplasma microaerophilum sp. nov., a novel anaerobic mollicute isolated from terrestrial mud volcano, Taman Peninsula, Russia.</title>
        <authorList>
            <person name="Khomyakova M.A."/>
            <person name="Merkel A.Y."/>
            <person name="Slobodkin A.I."/>
        </authorList>
    </citation>
    <scope>NUCLEOTIDE SEQUENCE</scope>
    <source>
        <strain evidence="3">M4Ah</strain>
    </source>
</reference>